<dbReference type="RefSeq" id="WP_074471204.1">
    <property type="nucleotide sequence ID" value="NZ_FMUN01000001.1"/>
</dbReference>
<protein>
    <recommendedName>
        <fullName evidence="6">Lipopolysaccharide assembly protein A domain-containing protein</fullName>
    </recommendedName>
</protein>
<reference evidence="5" key="1">
    <citation type="submission" date="2016-10" db="EMBL/GenBank/DDBJ databases">
        <authorList>
            <person name="Varghese N."/>
        </authorList>
    </citation>
    <scope>NUCLEOTIDE SEQUENCE [LARGE SCALE GENOMIC DNA]</scope>
    <source>
        <strain evidence="5">HL 19</strain>
    </source>
</reference>
<dbReference type="AlphaFoldDB" id="A0A1G5ATU5"/>
<keyword evidence="2" id="KW-0812">Transmembrane</keyword>
<evidence type="ECO:0008006" key="6">
    <source>
        <dbReference type="Google" id="ProtNLM"/>
    </source>
</evidence>
<dbReference type="EMBL" id="FMUN01000001">
    <property type="protein sequence ID" value="SCX81328.1"/>
    <property type="molecule type" value="Genomic_DNA"/>
</dbReference>
<evidence type="ECO:0000256" key="2">
    <source>
        <dbReference type="SAM" id="Phobius"/>
    </source>
</evidence>
<organism evidence="4 5">
    <name type="scientific">Thiohalorhabdus denitrificans</name>
    <dbReference type="NCBI Taxonomy" id="381306"/>
    <lineage>
        <taxon>Bacteria</taxon>
        <taxon>Pseudomonadati</taxon>
        <taxon>Pseudomonadota</taxon>
        <taxon>Gammaproteobacteria</taxon>
        <taxon>Thiohalorhabdales</taxon>
        <taxon>Thiohalorhabdaceae</taxon>
        <taxon>Thiohalorhabdus</taxon>
    </lineage>
</organism>
<name>A0A1G5ATU5_9GAMM</name>
<keyword evidence="3" id="KW-0732">Signal</keyword>
<dbReference type="Proteomes" id="UP000183104">
    <property type="component" value="Unassembled WGS sequence"/>
</dbReference>
<sequence length="104" mass="11251">MIGKAAFVPLLLMAAGFSEAAFAYVGPGAGLSLLGALWGLLLALGAALLFLVLWPLRRMRRRKKEQARAGEDTGPAQGEAEPAGPEQEHRYEETESARARRMDE</sequence>
<keyword evidence="2" id="KW-0472">Membrane</keyword>
<feature type="region of interest" description="Disordered" evidence="1">
    <location>
        <begin position="64"/>
        <end position="104"/>
    </location>
</feature>
<feature type="signal peptide" evidence="3">
    <location>
        <begin position="1"/>
        <end position="20"/>
    </location>
</feature>
<feature type="transmembrane region" description="Helical" evidence="2">
    <location>
        <begin position="33"/>
        <end position="54"/>
    </location>
</feature>
<feature type="compositionally biased region" description="Basic and acidic residues" evidence="1">
    <location>
        <begin position="86"/>
        <end position="104"/>
    </location>
</feature>
<feature type="chain" id="PRO_5010343149" description="Lipopolysaccharide assembly protein A domain-containing protein" evidence="3">
    <location>
        <begin position="21"/>
        <end position="104"/>
    </location>
</feature>
<evidence type="ECO:0000313" key="5">
    <source>
        <dbReference type="Proteomes" id="UP000183104"/>
    </source>
</evidence>
<evidence type="ECO:0000256" key="3">
    <source>
        <dbReference type="SAM" id="SignalP"/>
    </source>
</evidence>
<evidence type="ECO:0000256" key="1">
    <source>
        <dbReference type="SAM" id="MobiDB-lite"/>
    </source>
</evidence>
<evidence type="ECO:0000313" key="4">
    <source>
        <dbReference type="EMBL" id="SCX81328.1"/>
    </source>
</evidence>
<proteinExistence type="predicted"/>
<keyword evidence="5" id="KW-1185">Reference proteome</keyword>
<gene>
    <name evidence="4" type="ORF">SAMN05661077_0543</name>
</gene>
<accession>A0A1G5ATU5</accession>
<keyword evidence="2" id="KW-1133">Transmembrane helix</keyword>